<dbReference type="InterPro" id="IPR007511">
    <property type="entry name" value="DUF501"/>
</dbReference>
<proteinExistence type="predicted"/>
<reference evidence="2 3" key="1">
    <citation type="journal article" date="2015" name="Int. J. Syst. Evol. Microbiol.">
        <title>Streptomyces gilvifuscus sp. nov., an actinomycete that produces antibacterial compounds isolated from soil.</title>
        <authorList>
            <person name="Nguyen T.M."/>
            <person name="Kim J."/>
        </authorList>
    </citation>
    <scope>NUCLEOTIDE SEQUENCE [LARGE SCALE GENOMIC DNA]</scope>
    <source>
        <strain evidence="2 3">T113</strain>
    </source>
</reference>
<dbReference type="EMBL" id="JAQOSK010000015">
    <property type="protein sequence ID" value="MDC2959171.1"/>
    <property type="molecule type" value="Genomic_DNA"/>
</dbReference>
<evidence type="ECO:0000259" key="1">
    <source>
        <dbReference type="Pfam" id="PF02541"/>
    </source>
</evidence>
<evidence type="ECO:0000313" key="3">
    <source>
        <dbReference type="Proteomes" id="UP001221328"/>
    </source>
</evidence>
<comment type="caution">
    <text evidence="2">The sequence shown here is derived from an EMBL/GenBank/DDBJ whole genome shotgun (WGS) entry which is preliminary data.</text>
</comment>
<sequence>METPPPPTPRTEPTDADVEAFQQQLGRPPRGLRAIAHRCPCGQPDVVETAPRLPDGTPFPTTYYLTCPRAASAIGTLEANGVMKEMTERLQTDPELAAAYRAAHEDYIRRRDEIEVLEGFPSAGGMPDRVKCLHVLVGHSLAAGPGVNPLGDEAIAMLPEWWRKGPCVQPLAAPDPADEFPGEEAEEDPTVIRSGFFSARPMTPRGFSRVAAVDCGTNSIRLLVADVNPGTGELLELDRRMTIVRLGQDVDRTGRLAPEALERTFAACREYAEVIRDLGADKVRFVATSASRDASNRDDFVRGVVDILGVEPEVISGEQEAEFSFTGATKELKGRDDLALPYLVVDIGGGSTEFVVGDDHVRAARSVDVGCVRMTERHLVVGGAVTDPPAEEQIAAMRADIERALDLAEETVPLREARTLVGLAGSVTTVSAIAQELPEYDSARIHHSRVSRERVREITDRLLHSTHAERAAVPAMHPGRVDVIAAGALVLLSIMERTGAEEVVVSEHDILDGIAWSVA</sequence>
<dbReference type="SUPFAM" id="SSF53067">
    <property type="entry name" value="Actin-like ATPase domain"/>
    <property type="match status" value="2"/>
</dbReference>
<dbReference type="InterPro" id="IPR043129">
    <property type="entry name" value="ATPase_NBD"/>
</dbReference>
<dbReference type="InterPro" id="IPR003695">
    <property type="entry name" value="Ppx_GppA_N"/>
</dbReference>
<accession>A0ABT5G3G3</accession>
<gene>
    <name evidence="2" type="ORF">PO587_32530</name>
</gene>
<keyword evidence="3" id="KW-1185">Reference proteome</keyword>
<dbReference type="CDD" id="cd24119">
    <property type="entry name" value="ASKHA_NBD_MtPPX2-like"/>
    <property type="match status" value="1"/>
</dbReference>
<feature type="domain" description="Ppx/GppA phosphatase N-terminal" evidence="1">
    <location>
        <begin position="226"/>
        <end position="512"/>
    </location>
</feature>
<dbReference type="Proteomes" id="UP001221328">
    <property type="component" value="Unassembled WGS sequence"/>
</dbReference>
<dbReference type="Pfam" id="PF02541">
    <property type="entry name" value="Ppx-GppA"/>
    <property type="match status" value="1"/>
</dbReference>
<evidence type="ECO:0000313" key="2">
    <source>
        <dbReference type="EMBL" id="MDC2959171.1"/>
    </source>
</evidence>
<dbReference type="InterPro" id="IPR050273">
    <property type="entry name" value="GppA/Ppx_hydrolase"/>
</dbReference>
<dbReference type="PANTHER" id="PTHR30005:SF13">
    <property type="entry name" value="EXOPOLYPHOSPHATASE 2"/>
    <property type="match status" value="1"/>
</dbReference>
<dbReference type="PANTHER" id="PTHR30005">
    <property type="entry name" value="EXOPOLYPHOSPHATASE"/>
    <property type="match status" value="1"/>
</dbReference>
<name>A0ABT5G3G3_9ACTN</name>
<protein>
    <submittedName>
        <fullName evidence="2">DUF501 domain-containing protein</fullName>
    </submittedName>
</protein>
<organism evidence="2 3">
    <name type="scientific">Streptomyces gilvifuscus</name>
    <dbReference type="NCBI Taxonomy" id="1550617"/>
    <lineage>
        <taxon>Bacteria</taxon>
        <taxon>Bacillati</taxon>
        <taxon>Actinomycetota</taxon>
        <taxon>Actinomycetes</taxon>
        <taxon>Kitasatosporales</taxon>
        <taxon>Streptomycetaceae</taxon>
        <taxon>Streptomyces</taxon>
    </lineage>
</organism>
<dbReference type="Pfam" id="PF04417">
    <property type="entry name" value="DUF501"/>
    <property type="match status" value="1"/>
</dbReference>
<dbReference type="Gene3D" id="3.30.420.150">
    <property type="entry name" value="Exopolyphosphatase. Domain 2"/>
    <property type="match status" value="1"/>
</dbReference>
<dbReference type="Gene3D" id="3.30.420.40">
    <property type="match status" value="1"/>
</dbReference>